<dbReference type="InterPro" id="IPR042100">
    <property type="entry name" value="Bug_dom1"/>
</dbReference>
<reference evidence="3 4" key="1">
    <citation type="submission" date="2020-04" db="EMBL/GenBank/DDBJ databases">
        <authorList>
            <person name="De Canck E."/>
        </authorList>
    </citation>
    <scope>NUCLEOTIDE SEQUENCE [LARGE SCALE GENOMIC DNA]</scope>
    <source>
        <strain evidence="3 4">LMG 1861</strain>
    </source>
</reference>
<dbReference type="EMBL" id="CADILD010000002">
    <property type="protein sequence ID" value="CAB3867947.1"/>
    <property type="molecule type" value="Genomic_DNA"/>
</dbReference>
<feature type="signal peptide" evidence="2">
    <location>
        <begin position="1"/>
        <end position="18"/>
    </location>
</feature>
<evidence type="ECO:0000313" key="4">
    <source>
        <dbReference type="Proteomes" id="UP000494105"/>
    </source>
</evidence>
<sequence length="322" mass="34134">MKKSFLAASLALCCAVFAAPSQAAADAYPSRPITLVVPYPAGSTTDNVARKMAEYLRGKLNANVLVDNRVGADGNIAAQHVLRQPADGYTVFVTGNSVHGANANLYKQLPFDPVNDFALLGGVMSIPMVLTVRPDFPANTVQEFVAAAKKSDKRLFFGTGNNSTLGASELFKARFSVPADRVPYRGSPQVVTDLLAGQFDYAFIDANVVGPFLRDGKLKGLAVTASKRLDGFPNLPTVAESLPGFSFGAWVGVTVRAGTPTDIASKLAALVGDFAKDPATATYLGSIGSVPMPMDPARFKEFVISETKVWAEIVKVGNVERK</sequence>
<evidence type="ECO:0000256" key="1">
    <source>
        <dbReference type="ARBA" id="ARBA00006987"/>
    </source>
</evidence>
<proteinExistence type="inferred from homology"/>
<dbReference type="Proteomes" id="UP000494105">
    <property type="component" value="Unassembled WGS sequence"/>
</dbReference>
<evidence type="ECO:0008006" key="5">
    <source>
        <dbReference type="Google" id="ProtNLM"/>
    </source>
</evidence>
<dbReference type="CDD" id="cd07012">
    <property type="entry name" value="PBP2_Bug_TTT"/>
    <property type="match status" value="1"/>
</dbReference>
<dbReference type="Pfam" id="PF03401">
    <property type="entry name" value="TctC"/>
    <property type="match status" value="1"/>
</dbReference>
<dbReference type="PANTHER" id="PTHR42928:SF5">
    <property type="entry name" value="BLR1237 PROTEIN"/>
    <property type="match status" value="1"/>
</dbReference>
<dbReference type="AlphaFoldDB" id="A0A6S7CVX8"/>
<organism evidence="3 4">
    <name type="scientific">Achromobacter piechaudii</name>
    <dbReference type="NCBI Taxonomy" id="72556"/>
    <lineage>
        <taxon>Bacteria</taxon>
        <taxon>Pseudomonadati</taxon>
        <taxon>Pseudomonadota</taxon>
        <taxon>Betaproteobacteria</taxon>
        <taxon>Burkholderiales</taxon>
        <taxon>Alcaligenaceae</taxon>
        <taxon>Achromobacter</taxon>
    </lineage>
</organism>
<keyword evidence="2" id="KW-0732">Signal</keyword>
<gene>
    <name evidence="3" type="ORF">LMG1861_02610</name>
</gene>
<dbReference type="Gene3D" id="3.40.190.150">
    <property type="entry name" value="Bordetella uptake gene, domain 1"/>
    <property type="match status" value="1"/>
</dbReference>
<evidence type="ECO:0000313" key="3">
    <source>
        <dbReference type="EMBL" id="CAB3867947.1"/>
    </source>
</evidence>
<protein>
    <recommendedName>
        <fullName evidence="5">Tripartite tricarboxylate transporter substrate binding protein</fullName>
    </recommendedName>
</protein>
<dbReference type="PIRSF" id="PIRSF017082">
    <property type="entry name" value="YflP"/>
    <property type="match status" value="1"/>
</dbReference>
<evidence type="ECO:0000256" key="2">
    <source>
        <dbReference type="SAM" id="SignalP"/>
    </source>
</evidence>
<dbReference type="Gene3D" id="3.40.190.10">
    <property type="entry name" value="Periplasmic binding protein-like II"/>
    <property type="match status" value="1"/>
</dbReference>
<dbReference type="RefSeq" id="WP_175128616.1">
    <property type="nucleotide sequence ID" value="NZ_CADILD010000002.1"/>
</dbReference>
<dbReference type="PANTHER" id="PTHR42928">
    <property type="entry name" value="TRICARBOXYLATE-BINDING PROTEIN"/>
    <property type="match status" value="1"/>
</dbReference>
<comment type="similarity">
    <text evidence="1">Belongs to the UPF0065 (bug) family.</text>
</comment>
<dbReference type="SUPFAM" id="SSF53850">
    <property type="entry name" value="Periplasmic binding protein-like II"/>
    <property type="match status" value="1"/>
</dbReference>
<feature type="chain" id="PRO_5028889178" description="Tripartite tricarboxylate transporter substrate binding protein" evidence="2">
    <location>
        <begin position="19"/>
        <end position="322"/>
    </location>
</feature>
<name>A0A6S7CVX8_9BURK</name>
<accession>A0A6S7CVX8</accession>
<dbReference type="InterPro" id="IPR005064">
    <property type="entry name" value="BUG"/>
</dbReference>